<dbReference type="GO" id="GO:0036297">
    <property type="term" value="P:interstrand cross-link repair"/>
    <property type="evidence" value="ECO:0007669"/>
    <property type="project" value="TreeGrafter"/>
</dbReference>
<evidence type="ECO:0000313" key="3">
    <source>
        <dbReference type="EMBL" id="MCO6043634.1"/>
    </source>
</evidence>
<feature type="domain" description="Metallo-beta-lactamase" evidence="2">
    <location>
        <begin position="27"/>
        <end position="152"/>
    </location>
</feature>
<dbReference type="RefSeq" id="WP_252851741.1">
    <property type="nucleotide sequence ID" value="NZ_JAMXLR010000025.1"/>
</dbReference>
<dbReference type="Pfam" id="PF12706">
    <property type="entry name" value="Lactamase_B_2"/>
    <property type="match status" value="1"/>
</dbReference>
<dbReference type="GO" id="GO:0006303">
    <property type="term" value="P:double-strand break repair via nonhomologous end joining"/>
    <property type="evidence" value="ECO:0007669"/>
    <property type="project" value="TreeGrafter"/>
</dbReference>
<dbReference type="EMBL" id="JAMXLR010000025">
    <property type="protein sequence ID" value="MCO6043634.1"/>
    <property type="molecule type" value="Genomic_DNA"/>
</dbReference>
<dbReference type="InterPro" id="IPR001279">
    <property type="entry name" value="Metallo-B-lactamas"/>
</dbReference>
<dbReference type="GO" id="GO:0003684">
    <property type="term" value="F:damaged DNA binding"/>
    <property type="evidence" value="ECO:0007669"/>
    <property type="project" value="TreeGrafter"/>
</dbReference>
<dbReference type="InterPro" id="IPR011108">
    <property type="entry name" value="RMMBL"/>
</dbReference>
<gene>
    <name evidence="3" type="ORF">NG895_06915</name>
</gene>
<protein>
    <submittedName>
        <fullName evidence="3">MBL fold metallo-hydrolase</fullName>
    </submittedName>
</protein>
<organism evidence="3 4">
    <name type="scientific">Aeoliella straminimaris</name>
    <dbReference type="NCBI Taxonomy" id="2954799"/>
    <lineage>
        <taxon>Bacteria</taxon>
        <taxon>Pseudomonadati</taxon>
        <taxon>Planctomycetota</taxon>
        <taxon>Planctomycetia</taxon>
        <taxon>Pirellulales</taxon>
        <taxon>Lacipirellulaceae</taxon>
        <taxon>Aeoliella</taxon>
    </lineage>
</organism>
<sequence length="321" mass="35404">MFHYDNGLKITRAGLGVDVRRRQQRGFVSHAHADHMARHEWAYATPATAALYRHRLGPKLAVREMPYRTPLEMGGVQLTTYPAGHCLGSAMLLADDGRERLLYTGDFKLGESLTAEAAELPTADVLVMETTFGSPRYRMPSREVVIEQLLETIQTAFSKDQTPVVHAYALGKAQEVTAILTRAGLAVLQHPDIAAISRVYQQQGANLGNYAAYGGRLPAGHVVVTLPRSMRGFRLAGLGQVFSIGVTGWAIDPSTQYRQRVDVALPLSDHADFDELLEAARRVSPRRIYTTHGPPGFDQHLRAAGFDAVPLVPDRQRRLFA</sequence>
<dbReference type="Pfam" id="PF07521">
    <property type="entry name" value="RMMBL"/>
    <property type="match status" value="1"/>
</dbReference>
<dbReference type="AlphaFoldDB" id="A0A9X2JI68"/>
<evidence type="ECO:0000313" key="4">
    <source>
        <dbReference type="Proteomes" id="UP001155241"/>
    </source>
</evidence>
<evidence type="ECO:0000259" key="1">
    <source>
        <dbReference type="Pfam" id="PF07521"/>
    </source>
</evidence>
<feature type="domain" description="Zn-dependent metallo-hydrolase RNA specificity" evidence="1">
    <location>
        <begin position="267"/>
        <end position="303"/>
    </location>
</feature>
<accession>A0A9X2JI68</accession>
<dbReference type="GO" id="GO:0035312">
    <property type="term" value="F:5'-3' DNA exonuclease activity"/>
    <property type="evidence" value="ECO:0007669"/>
    <property type="project" value="TreeGrafter"/>
</dbReference>
<proteinExistence type="predicted"/>
<dbReference type="Proteomes" id="UP001155241">
    <property type="component" value="Unassembled WGS sequence"/>
</dbReference>
<dbReference type="SUPFAM" id="SSF56281">
    <property type="entry name" value="Metallo-hydrolase/oxidoreductase"/>
    <property type="match status" value="1"/>
</dbReference>
<keyword evidence="4" id="KW-1185">Reference proteome</keyword>
<evidence type="ECO:0000259" key="2">
    <source>
        <dbReference type="Pfam" id="PF12706"/>
    </source>
</evidence>
<reference evidence="3" key="1">
    <citation type="submission" date="2022-06" db="EMBL/GenBank/DDBJ databases">
        <title>Aeoliella straminimaris, a novel planctomycete from sediments.</title>
        <authorList>
            <person name="Vitorino I.R."/>
            <person name="Lage O.M."/>
        </authorList>
    </citation>
    <scope>NUCLEOTIDE SEQUENCE</scope>
    <source>
        <strain evidence="3">ICT_H6.2</strain>
    </source>
</reference>
<name>A0A9X2JI68_9BACT</name>
<comment type="caution">
    <text evidence="3">The sequence shown here is derived from an EMBL/GenBank/DDBJ whole genome shotgun (WGS) entry which is preliminary data.</text>
</comment>
<dbReference type="InterPro" id="IPR036866">
    <property type="entry name" value="RibonucZ/Hydroxyglut_hydro"/>
</dbReference>
<dbReference type="Gene3D" id="3.60.15.10">
    <property type="entry name" value="Ribonuclease Z/Hydroxyacylglutathione hydrolase-like"/>
    <property type="match status" value="1"/>
</dbReference>
<dbReference type="PANTHER" id="PTHR23240">
    <property type="entry name" value="DNA CROSS-LINK REPAIR PROTEIN PSO2/SNM1-RELATED"/>
    <property type="match status" value="1"/>
</dbReference>